<name>A0A0G1UVF0_9BACT</name>
<reference evidence="1 2" key="1">
    <citation type="journal article" date="2015" name="Nature">
        <title>rRNA introns, odd ribosomes, and small enigmatic genomes across a large radiation of phyla.</title>
        <authorList>
            <person name="Brown C.T."/>
            <person name="Hug L.A."/>
            <person name="Thomas B.C."/>
            <person name="Sharon I."/>
            <person name="Castelle C.J."/>
            <person name="Singh A."/>
            <person name="Wilkins M.J."/>
            <person name="Williams K.H."/>
            <person name="Banfield J.F."/>
        </authorList>
    </citation>
    <scope>NUCLEOTIDE SEQUENCE [LARGE SCALE GENOMIC DNA]</scope>
</reference>
<protein>
    <submittedName>
        <fullName evidence="1">Uncharacterized protein</fullName>
    </submittedName>
</protein>
<dbReference type="AlphaFoldDB" id="A0A0G1UVF0"/>
<proteinExistence type="predicted"/>
<organism evidence="1 2">
    <name type="scientific">Candidatus Jorgensenbacteria bacterium GW2011_GWC1_48_8</name>
    <dbReference type="NCBI Taxonomy" id="1618666"/>
    <lineage>
        <taxon>Bacteria</taxon>
        <taxon>Candidatus Joergenseniibacteriota</taxon>
    </lineage>
</organism>
<accession>A0A0G1UVF0</accession>
<dbReference type="Proteomes" id="UP000034600">
    <property type="component" value="Unassembled WGS sequence"/>
</dbReference>
<comment type="caution">
    <text evidence="1">The sequence shown here is derived from an EMBL/GenBank/DDBJ whole genome shotgun (WGS) entry which is preliminary data.</text>
</comment>
<dbReference type="EMBL" id="LCPO01000034">
    <property type="protein sequence ID" value="KKU98107.1"/>
    <property type="molecule type" value="Genomic_DNA"/>
</dbReference>
<gene>
    <name evidence="1" type="ORF">UY32_C0034G0005</name>
</gene>
<evidence type="ECO:0000313" key="1">
    <source>
        <dbReference type="EMBL" id="KKU98107.1"/>
    </source>
</evidence>
<sequence length="69" mass="8323">MPKKFEGFDPVGREWSDYTDQELLYSLEEAIHDYIEYPRKLTLFWAKALTKTLKKRGYTLKDIEESIYL</sequence>
<evidence type="ECO:0000313" key="2">
    <source>
        <dbReference type="Proteomes" id="UP000034600"/>
    </source>
</evidence>